<name>A2WS26_ORYSI</name>
<feature type="compositionally biased region" description="Low complexity" evidence="1">
    <location>
        <begin position="82"/>
        <end position="95"/>
    </location>
</feature>
<accession>A2WS26</accession>
<evidence type="ECO:0000313" key="3">
    <source>
        <dbReference type="Proteomes" id="UP000007015"/>
    </source>
</evidence>
<dbReference type="HOGENOM" id="CLU_2214307_0_0_1"/>
<reference evidence="2 3" key="1">
    <citation type="journal article" date="2005" name="PLoS Biol.">
        <title>The genomes of Oryza sativa: a history of duplications.</title>
        <authorList>
            <person name="Yu J."/>
            <person name="Wang J."/>
            <person name="Lin W."/>
            <person name="Li S."/>
            <person name="Li H."/>
            <person name="Zhou J."/>
            <person name="Ni P."/>
            <person name="Dong W."/>
            <person name="Hu S."/>
            <person name="Zeng C."/>
            <person name="Zhang J."/>
            <person name="Zhang Y."/>
            <person name="Li R."/>
            <person name="Xu Z."/>
            <person name="Li S."/>
            <person name="Li X."/>
            <person name="Zheng H."/>
            <person name="Cong L."/>
            <person name="Lin L."/>
            <person name="Yin J."/>
            <person name="Geng J."/>
            <person name="Li G."/>
            <person name="Shi J."/>
            <person name="Liu J."/>
            <person name="Lv H."/>
            <person name="Li J."/>
            <person name="Wang J."/>
            <person name="Deng Y."/>
            <person name="Ran L."/>
            <person name="Shi X."/>
            <person name="Wang X."/>
            <person name="Wu Q."/>
            <person name="Li C."/>
            <person name="Ren X."/>
            <person name="Wang J."/>
            <person name="Wang X."/>
            <person name="Li D."/>
            <person name="Liu D."/>
            <person name="Zhang X."/>
            <person name="Ji Z."/>
            <person name="Zhao W."/>
            <person name="Sun Y."/>
            <person name="Zhang Z."/>
            <person name="Bao J."/>
            <person name="Han Y."/>
            <person name="Dong L."/>
            <person name="Ji J."/>
            <person name="Chen P."/>
            <person name="Wu S."/>
            <person name="Liu J."/>
            <person name="Xiao Y."/>
            <person name="Bu D."/>
            <person name="Tan J."/>
            <person name="Yang L."/>
            <person name="Ye C."/>
            <person name="Zhang J."/>
            <person name="Xu J."/>
            <person name="Zhou Y."/>
            <person name="Yu Y."/>
            <person name="Zhang B."/>
            <person name="Zhuang S."/>
            <person name="Wei H."/>
            <person name="Liu B."/>
            <person name="Lei M."/>
            <person name="Yu H."/>
            <person name="Li Y."/>
            <person name="Xu H."/>
            <person name="Wei S."/>
            <person name="He X."/>
            <person name="Fang L."/>
            <person name="Zhang Z."/>
            <person name="Zhang Y."/>
            <person name="Huang X."/>
            <person name="Su Z."/>
            <person name="Tong W."/>
            <person name="Li J."/>
            <person name="Tong Z."/>
            <person name="Li S."/>
            <person name="Ye J."/>
            <person name="Wang L."/>
            <person name="Fang L."/>
            <person name="Lei T."/>
            <person name="Chen C."/>
            <person name="Chen H."/>
            <person name="Xu Z."/>
            <person name="Li H."/>
            <person name="Huang H."/>
            <person name="Zhang F."/>
            <person name="Xu H."/>
            <person name="Li N."/>
            <person name="Zhao C."/>
            <person name="Li S."/>
            <person name="Dong L."/>
            <person name="Huang Y."/>
            <person name="Li L."/>
            <person name="Xi Y."/>
            <person name="Qi Q."/>
            <person name="Li W."/>
            <person name="Zhang B."/>
            <person name="Hu W."/>
            <person name="Zhang Y."/>
            <person name="Tian X."/>
            <person name="Jiao Y."/>
            <person name="Liang X."/>
            <person name="Jin J."/>
            <person name="Gao L."/>
            <person name="Zheng W."/>
            <person name="Hao B."/>
            <person name="Liu S."/>
            <person name="Wang W."/>
            <person name="Yuan L."/>
            <person name="Cao M."/>
            <person name="McDermott J."/>
            <person name="Samudrala R."/>
            <person name="Wang J."/>
            <person name="Wong G.K."/>
            <person name="Yang H."/>
        </authorList>
    </citation>
    <scope>NUCLEOTIDE SEQUENCE [LARGE SCALE GENOMIC DNA]</scope>
    <source>
        <strain evidence="3">cv. 93-11</strain>
    </source>
</reference>
<evidence type="ECO:0000256" key="1">
    <source>
        <dbReference type="SAM" id="MobiDB-lite"/>
    </source>
</evidence>
<dbReference type="AlphaFoldDB" id="A2WS26"/>
<proteinExistence type="predicted"/>
<evidence type="ECO:0000313" key="2">
    <source>
        <dbReference type="EMBL" id="EAY74772.1"/>
    </source>
</evidence>
<dbReference type="Gramene" id="BGIOSGA003884-TA">
    <property type="protein sequence ID" value="BGIOSGA003884-PA"/>
    <property type="gene ID" value="BGIOSGA003884"/>
</dbReference>
<feature type="region of interest" description="Disordered" evidence="1">
    <location>
        <begin position="72"/>
        <end position="95"/>
    </location>
</feature>
<gene>
    <name evidence="2" type="ORF">OsI_02664</name>
</gene>
<dbReference type="Proteomes" id="UP000007015">
    <property type="component" value="Chromosome 1"/>
</dbReference>
<protein>
    <submittedName>
        <fullName evidence="2">Uncharacterized protein</fullName>
    </submittedName>
</protein>
<keyword evidence="3" id="KW-1185">Reference proteome</keyword>
<sequence>MVKLDIEDHERRHPCIDVSGLLARYDEREERRLRAGNKRAKLLAKFVLGTLTRNLSINWNYEYAYNLSIRRIEPPPPPAPPRGSSSSLPSSSFSVSRTHFELKIFMS</sequence>
<organism evidence="2 3">
    <name type="scientific">Oryza sativa subsp. indica</name>
    <name type="common">Rice</name>
    <dbReference type="NCBI Taxonomy" id="39946"/>
    <lineage>
        <taxon>Eukaryota</taxon>
        <taxon>Viridiplantae</taxon>
        <taxon>Streptophyta</taxon>
        <taxon>Embryophyta</taxon>
        <taxon>Tracheophyta</taxon>
        <taxon>Spermatophyta</taxon>
        <taxon>Magnoliopsida</taxon>
        <taxon>Liliopsida</taxon>
        <taxon>Poales</taxon>
        <taxon>Poaceae</taxon>
        <taxon>BOP clade</taxon>
        <taxon>Oryzoideae</taxon>
        <taxon>Oryzeae</taxon>
        <taxon>Oryzinae</taxon>
        <taxon>Oryza</taxon>
        <taxon>Oryza sativa</taxon>
    </lineage>
</organism>
<dbReference type="EMBL" id="CM000126">
    <property type="protein sequence ID" value="EAY74772.1"/>
    <property type="molecule type" value="Genomic_DNA"/>
</dbReference>